<evidence type="ECO:0000313" key="2">
    <source>
        <dbReference type="EMBL" id="CAK6956683.1"/>
    </source>
</evidence>
<dbReference type="Proteomes" id="UP001314229">
    <property type="component" value="Unassembled WGS sequence"/>
</dbReference>
<sequence length="95" mass="10508">MVSWIDRARDEARDRGSSVGGCGEAGGRLQADERAGKDSQPRINNSTLDKPPRTPGRKPNMPSTHASTHLQMFTTFKEQKKVDLMPFDINPLTAK</sequence>
<accession>A0AAV1NC81</accession>
<proteinExistence type="predicted"/>
<name>A0AAV1NC81_SCOSC</name>
<evidence type="ECO:0000313" key="3">
    <source>
        <dbReference type="Proteomes" id="UP001314229"/>
    </source>
</evidence>
<organism evidence="2 3">
    <name type="scientific">Scomber scombrus</name>
    <name type="common">Atlantic mackerel</name>
    <name type="synonym">Scomber vernalis</name>
    <dbReference type="NCBI Taxonomy" id="13677"/>
    <lineage>
        <taxon>Eukaryota</taxon>
        <taxon>Metazoa</taxon>
        <taxon>Chordata</taxon>
        <taxon>Craniata</taxon>
        <taxon>Vertebrata</taxon>
        <taxon>Euteleostomi</taxon>
        <taxon>Actinopterygii</taxon>
        <taxon>Neopterygii</taxon>
        <taxon>Teleostei</taxon>
        <taxon>Neoteleostei</taxon>
        <taxon>Acanthomorphata</taxon>
        <taxon>Pelagiaria</taxon>
        <taxon>Scombriformes</taxon>
        <taxon>Scombridae</taxon>
        <taxon>Scomber</taxon>
    </lineage>
</organism>
<feature type="compositionally biased region" description="Basic and acidic residues" evidence="1">
    <location>
        <begin position="30"/>
        <end position="40"/>
    </location>
</feature>
<dbReference type="AlphaFoldDB" id="A0AAV1NC81"/>
<protein>
    <submittedName>
        <fullName evidence="2">Uncharacterized protein</fullName>
    </submittedName>
</protein>
<feature type="region of interest" description="Disordered" evidence="1">
    <location>
        <begin position="1"/>
        <end position="67"/>
    </location>
</feature>
<dbReference type="EMBL" id="CAWUFR010000026">
    <property type="protein sequence ID" value="CAK6956683.1"/>
    <property type="molecule type" value="Genomic_DNA"/>
</dbReference>
<keyword evidence="3" id="KW-1185">Reference proteome</keyword>
<gene>
    <name evidence="2" type="ORF">FSCOSCO3_A020589</name>
</gene>
<reference evidence="2 3" key="1">
    <citation type="submission" date="2024-01" db="EMBL/GenBank/DDBJ databases">
        <authorList>
            <person name="Alioto T."/>
            <person name="Alioto T."/>
            <person name="Gomez Garrido J."/>
        </authorList>
    </citation>
    <scope>NUCLEOTIDE SEQUENCE [LARGE SCALE GENOMIC DNA]</scope>
</reference>
<evidence type="ECO:0000256" key="1">
    <source>
        <dbReference type="SAM" id="MobiDB-lite"/>
    </source>
</evidence>
<comment type="caution">
    <text evidence="2">The sequence shown here is derived from an EMBL/GenBank/DDBJ whole genome shotgun (WGS) entry which is preliminary data.</text>
</comment>
<feature type="compositionally biased region" description="Basic and acidic residues" evidence="1">
    <location>
        <begin position="1"/>
        <end position="16"/>
    </location>
</feature>